<dbReference type="RefSeq" id="WP_353984724.1">
    <property type="nucleotide sequence ID" value="NZ_JBEWLY010000019.1"/>
</dbReference>
<dbReference type="EMBL" id="JBEWLY010000019">
    <property type="protein sequence ID" value="MET1756234.1"/>
    <property type="molecule type" value="Genomic_DNA"/>
</dbReference>
<dbReference type="Proteomes" id="UP001548713">
    <property type="component" value="Unassembled WGS sequence"/>
</dbReference>
<dbReference type="InterPro" id="IPR036291">
    <property type="entry name" value="NAD(P)-bd_dom_sf"/>
</dbReference>
<reference evidence="2 3" key="1">
    <citation type="submission" date="2024-07" db="EMBL/GenBank/DDBJ databases">
        <title>Novosphingobium kalidii RD2P27.</title>
        <authorList>
            <person name="Sun J.-Q."/>
        </authorList>
    </citation>
    <scope>NUCLEOTIDE SEQUENCE [LARGE SCALE GENOMIC DNA]</scope>
    <source>
        <strain evidence="2 3">RD2P27</strain>
    </source>
</reference>
<keyword evidence="3" id="KW-1185">Reference proteome</keyword>
<dbReference type="Gene3D" id="3.40.50.720">
    <property type="entry name" value="NAD(P)-binding Rossmann-like Domain"/>
    <property type="match status" value="1"/>
</dbReference>
<gene>
    <name evidence="2" type="ORF">ABVV53_12320</name>
</gene>
<evidence type="ECO:0000313" key="2">
    <source>
        <dbReference type="EMBL" id="MET1756234.1"/>
    </source>
</evidence>
<organism evidence="2 3">
    <name type="scientific">Novosphingobium kalidii</name>
    <dbReference type="NCBI Taxonomy" id="3230299"/>
    <lineage>
        <taxon>Bacteria</taxon>
        <taxon>Pseudomonadati</taxon>
        <taxon>Pseudomonadota</taxon>
        <taxon>Alphaproteobacteria</taxon>
        <taxon>Sphingomonadales</taxon>
        <taxon>Sphingomonadaceae</taxon>
        <taxon>Novosphingobium</taxon>
    </lineage>
</organism>
<dbReference type="PANTHER" id="PTHR43157:SF31">
    <property type="entry name" value="PHOSPHATIDYLINOSITOL-GLYCAN BIOSYNTHESIS CLASS F PROTEIN"/>
    <property type="match status" value="1"/>
</dbReference>
<dbReference type="PRINTS" id="PR00081">
    <property type="entry name" value="GDHRDH"/>
</dbReference>
<dbReference type="InterPro" id="IPR002347">
    <property type="entry name" value="SDR_fam"/>
</dbReference>
<sequence length="290" mass="30882">MSEATSGRVVVITGASSGIGLASAQAFARDGWRVIGTGRDPIRSAEAEAAIRAAAPPEAQIHFLRGDFCEMAEVKRMAGEIAALTDRVDALVNNAGGVRDAIYTTGEGLEATFAANHLAPFLLTRELLPLLERAARDSEPGAVRIIAVSSLAHEYCPGMNWDDLMFRNGPAGAAYCQAKLANVLFTRELNRRFADQGIVAQAMHPGMVHSNFASHGDKAMQDHFAANKGLQPADAARTILWLATSQEGGKEGGRYFHDLAEAPLAPQGRDDDAAARLWTESETLLSTLGV</sequence>
<accession>A0ABV2D4K0</accession>
<dbReference type="PANTHER" id="PTHR43157">
    <property type="entry name" value="PHOSPHATIDYLINOSITOL-GLYCAN BIOSYNTHESIS CLASS F PROTEIN-RELATED"/>
    <property type="match status" value="1"/>
</dbReference>
<dbReference type="Pfam" id="PF00106">
    <property type="entry name" value="adh_short"/>
    <property type="match status" value="1"/>
</dbReference>
<protein>
    <submittedName>
        <fullName evidence="2">SDR family NAD(P)-dependent oxidoreductase</fullName>
    </submittedName>
</protein>
<evidence type="ECO:0000256" key="1">
    <source>
        <dbReference type="ARBA" id="ARBA00023002"/>
    </source>
</evidence>
<comment type="caution">
    <text evidence="2">The sequence shown here is derived from an EMBL/GenBank/DDBJ whole genome shotgun (WGS) entry which is preliminary data.</text>
</comment>
<dbReference type="SUPFAM" id="SSF51735">
    <property type="entry name" value="NAD(P)-binding Rossmann-fold domains"/>
    <property type="match status" value="1"/>
</dbReference>
<keyword evidence="1" id="KW-0560">Oxidoreductase</keyword>
<evidence type="ECO:0000313" key="3">
    <source>
        <dbReference type="Proteomes" id="UP001548713"/>
    </source>
</evidence>
<name>A0ABV2D4K0_9SPHN</name>
<proteinExistence type="predicted"/>